<dbReference type="SUPFAM" id="SSF48403">
    <property type="entry name" value="Ankyrin repeat"/>
    <property type="match status" value="1"/>
</dbReference>
<dbReference type="Pfam" id="PF12796">
    <property type="entry name" value="Ank_2"/>
    <property type="match status" value="1"/>
</dbReference>
<dbReference type="EMBL" id="JAGMWT010000008">
    <property type="protein sequence ID" value="KAH7124015.1"/>
    <property type="molecule type" value="Genomic_DNA"/>
</dbReference>
<evidence type="ECO:0000256" key="4">
    <source>
        <dbReference type="SAM" id="MobiDB-lite"/>
    </source>
</evidence>
<dbReference type="AlphaFoldDB" id="A0A9P9DQT6"/>
<dbReference type="SMART" id="SM00248">
    <property type="entry name" value="ANK"/>
    <property type="match status" value="3"/>
</dbReference>
<evidence type="ECO:0000256" key="1">
    <source>
        <dbReference type="ARBA" id="ARBA00022737"/>
    </source>
</evidence>
<keyword evidence="1" id="KW-0677">Repeat</keyword>
<sequence length="544" mass="60402">MATTAIATGTNITTDNTIVVPNDCHIDSSDASSIQSILTTVQNSPTSTPSLRPSLSWKSFRSTISVSEKTSAQLGWAVAFMSVLFTIVTLSPAFRSQASSERALKLAEWTALKDYIEECREELDAGIESQACLRAIGASVPPPPYVKAGVLDKTTRSLLKPLRKFNATTEPIPIHDAQVHLPRIVQNLIFLGLVLTACVFFFLSFERSRSRLLRRSHTRPTPEEEQEESIIPISPEQKAEIVTGTQSYGVQSPEVSLRRRPVRTYPIYRHKTLGDAIQAEDLEEIRSRLQSGEDVNEHWHWLIYRLAIKPTPTDSSNGLEVARLCLDFGADVNALKGWNGQSALMIAIHFGNVQVAKLLIANGAMVSYSPPDSYLTALHRCVRLAVVGSSDDALEIIKALFAHGAKVNQLDRLGESALHKVLIEAWLNRQDQEIIMKLYPIALCLVEHGATMPLNVKQKYMRGNPLWDLVYTAIWETDWPEHIGPHDRLAGVAEKMKAAKWESEFGQRGVVEKAPTQKDTPFLSADFTSLKILSDPVAVFRHVP</sequence>
<dbReference type="PROSITE" id="PS50088">
    <property type="entry name" value="ANK_REPEAT"/>
    <property type="match status" value="1"/>
</dbReference>
<gene>
    <name evidence="6" type="ORF">B0J11DRAFT_530487</name>
</gene>
<evidence type="ECO:0000256" key="5">
    <source>
        <dbReference type="SAM" id="Phobius"/>
    </source>
</evidence>
<dbReference type="PROSITE" id="PS50297">
    <property type="entry name" value="ANK_REP_REGION"/>
    <property type="match status" value="1"/>
</dbReference>
<keyword evidence="7" id="KW-1185">Reference proteome</keyword>
<name>A0A9P9DQT6_9PLEO</name>
<feature type="region of interest" description="Disordered" evidence="4">
    <location>
        <begin position="213"/>
        <end position="232"/>
    </location>
</feature>
<reference evidence="6" key="1">
    <citation type="journal article" date="2021" name="Nat. Commun.">
        <title>Genetic determinants of endophytism in the Arabidopsis root mycobiome.</title>
        <authorList>
            <person name="Mesny F."/>
            <person name="Miyauchi S."/>
            <person name="Thiergart T."/>
            <person name="Pickel B."/>
            <person name="Atanasova L."/>
            <person name="Karlsson M."/>
            <person name="Huettel B."/>
            <person name="Barry K.W."/>
            <person name="Haridas S."/>
            <person name="Chen C."/>
            <person name="Bauer D."/>
            <person name="Andreopoulos W."/>
            <person name="Pangilinan J."/>
            <person name="LaButti K."/>
            <person name="Riley R."/>
            <person name="Lipzen A."/>
            <person name="Clum A."/>
            <person name="Drula E."/>
            <person name="Henrissat B."/>
            <person name="Kohler A."/>
            <person name="Grigoriev I.V."/>
            <person name="Martin F.M."/>
            <person name="Hacquard S."/>
        </authorList>
    </citation>
    <scope>NUCLEOTIDE SEQUENCE</scope>
    <source>
        <strain evidence="6">MPI-CAGE-CH-0243</strain>
    </source>
</reference>
<organism evidence="6 7">
    <name type="scientific">Dendryphion nanum</name>
    <dbReference type="NCBI Taxonomy" id="256645"/>
    <lineage>
        <taxon>Eukaryota</taxon>
        <taxon>Fungi</taxon>
        <taxon>Dikarya</taxon>
        <taxon>Ascomycota</taxon>
        <taxon>Pezizomycotina</taxon>
        <taxon>Dothideomycetes</taxon>
        <taxon>Pleosporomycetidae</taxon>
        <taxon>Pleosporales</taxon>
        <taxon>Torulaceae</taxon>
        <taxon>Dendryphion</taxon>
    </lineage>
</organism>
<dbReference type="OrthoDB" id="194358at2759"/>
<dbReference type="InterPro" id="IPR050745">
    <property type="entry name" value="Multifunctional_regulatory"/>
</dbReference>
<keyword evidence="5" id="KW-0472">Membrane</keyword>
<keyword evidence="5" id="KW-1133">Transmembrane helix</keyword>
<keyword evidence="2 3" id="KW-0040">ANK repeat</keyword>
<evidence type="ECO:0000313" key="7">
    <source>
        <dbReference type="Proteomes" id="UP000700596"/>
    </source>
</evidence>
<evidence type="ECO:0000256" key="2">
    <source>
        <dbReference type="ARBA" id="ARBA00023043"/>
    </source>
</evidence>
<keyword evidence="5" id="KW-0812">Transmembrane</keyword>
<dbReference type="PANTHER" id="PTHR24189">
    <property type="entry name" value="MYOTROPHIN"/>
    <property type="match status" value="1"/>
</dbReference>
<dbReference type="InterPro" id="IPR036770">
    <property type="entry name" value="Ankyrin_rpt-contain_sf"/>
</dbReference>
<proteinExistence type="predicted"/>
<dbReference type="Gene3D" id="1.25.40.20">
    <property type="entry name" value="Ankyrin repeat-containing domain"/>
    <property type="match status" value="1"/>
</dbReference>
<dbReference type="Proteomes" id="UP000700596">
    <property type="component" value="Unassembled WGS sequence"/>
</dbReference>
<accession>A0A9P9DQT6</accession>
<feature type="transmembrane region" description="Helical" evidence="5">
    <location>
        <begin position="74"/>
        <end position="94"/>
    </location>
</feature>
<comment type="caution">
    <text evidence="6">The sequence shown here is derived from an EMBL/GenBank/DDBJ whole genome shotgun (WGS) entry which is preliminary data.</text>
</comment>
<feature type="transmembrane region" description="Helical" evidence="5">
    <location>
        <begin position="184"/>
        <end position="205"/>
    </location>
</feature>
<dbReference type="PANTHER" id="PTHR24189:SF50">
    <property type="entry name" value="ANKYRIN REPEAT AND SOCS BOX PROTEIN 2"/>
    <property type="match status" value="1"/>
</dbReference>
<protein>
    <submittedName>
        <fullName evidence="6">Ankyrin repeat-containing domain protein</fullName>
    </submittedName>
</protein>
<evidence type="ECO:0000256" key="3">
    <source>
        <dbReference type="PROSITE-ProRule" id="PRU00023"/>
    </source>
</evidence>
<feature type="repeat" description="ANK" evidence="3">
    <location>
        <begin position="339"/>
        <end position="371"/>
    </location>
</feature>
<evidence type="ECO:0000313" key="6">
    <source>
        <dbReference type="EMBL" id="KAH7124015.1"/>
    </source>
</evidence>
<dbReference type="InterPro" id="IPR002110">
    <property type="entry name" value="Ankyrin_rpt"/>
</dbReference>